<keyword evidence="2" id="KW-1185">Reference proteome</keyword>
<dbReference type="AlphaFoldDB" id="A0AA38SEF9"/>
<comment type="caution">
    <text evidence="1">The sequence shown here is derived from an EMBL/GenBank/DDBJ whole genome shotgun (WGS) entry which is preliminary data.</text>
</comment>
<reference evidence="1" key="1">
    <citation type="submission" date="2022-07" db="EMBL/GenBank/DDBJ databases">
        <title>Fungi with potential for degradation of polypropylene.</title>
        <authorList>
            <person name="Gostincar C."/>
        </authorList>
    </citation>
    <scope>NUCLEOTIDE SEQUENCE</scope>
    <source>
        <strain evidence="1">EXF-13287</strain>
    </source>
</reference>
<proteinExistence type="predicted"/>
<evidence type="ECO:0000313" key="2">
    <source>
        <dbReference type="Proteomes" id="UP001174691"/>
    </source>
</evidence>
<evidence type="ECO:0008006" key="3">
    <source>
        <dbReference type="Google" id="ProtNLM"/>
    </source>
</evidence>
<evidence type="ECO:0000313" key="1">
    <source>
        <dbReference type="EMBL" id="KAJ9158161.1"/>
    </source>
</evidence>
<protein>
    <recommendedName>
        <fullName evidence="3">BTB domain-containing protein</fullName>
    </recommendedName>
</protein>
<accession>A0AA38SEF9</accession>
<dbReference type="EMBL" id="JANBVN010000040">
    <property type="protein sequence ID" value="KAJ9158161.1"/>
    <property type="molecule type" value="Genomic_DNA"/>
</dbReference>
<sequence length="345" mass="37517">MSKVYEVDPEADTLIIVSGTQAIPTANGTVVPSKRPKKSDLHVVSGVDDSQPGDLRIKASSKHLSLASRPLRNKLSTANGNSPTVQYDGRVHLRIEGYDPTAVTIVLNAIHGKSSRIPKSLYLESVAKVASFVQAFQCHEAVEAHAERWLSRLNAPSSKYTSDTASWIFVSYVFRQPELFTAATRTAIAQAPALVVGQSLRIPDKVTSAIETRRQQLVGKVVSVIHSLIVDLKDGTASCTQGCDLFLLGSLVRALHQWDLSPPYSGTSFEAVSRSLRELQDQVWYVGAPSPSNPGAASKTTPTTTEKRKDRFAAHYCGIRSLINPKLYSLEVSVDGLHLDDVLDN</sequence>
<gene>
    <name evidence="1" type="ORF">NKR19_g3554</name>
</gene>
<dbReference type="Proteomes" id="UP001174691">
    <property type="component" value="Unassembled WGS sequence"/>
</dbReference>
<name>A0AA38SEF9_9PEZI</name>
<organism evidence="1 2">
    <name type="scientific">Coniochaeta hoffmannii</name>
    <dbReference type="NCBI Taxonomy" id="91930"/>
    <lineage>
        <taxon>Eukaryota</taxon>
        <taxon>Fungi</taxon>
        <taxon>Dikarya</taxon>
        <taxon>Ascomycota</taxon>
        <taxon>Pezizomycotina</taxon>
        <taxon>Sordariomycetes</taxon>
        <taxon>Sordariomycetidae</taxon>
        <taxon>Coniochaetales</taxon>
        <taxon>Coniochaetaceae</taxon>
        <taxon>Coniochaeta</taxon>
    </lineage>
</organism>